<dbReference type="SUPFAM" id="SSF55073">
    <property type="entry name" value="Nucleotide cyclase"/>
    <property type="match status" value="1"/>
</dbReference>
<sequence length="327" mass="35867">MTEATTSQSPIRVLLIEDRAQDAEFIEMMLKRSPEITVTVQQATTLSKAVDACHVMSFDVMLLDLGLPDSPGVEAVTTLRTHAPEIPIVVLTGDDRDQTAIQAINAGAQDYLPKQHVVGSLLARILKHSIARQLRLNRANLDALIDSLTGIGNRRSFDSELDRRISDFTRHRFPFCIALFDIDNFKGINDQWGHSIGDAIIKSVAEAISSRGRKSDHFSRYGGEEFSVVMPMTPIDGATLAARRCVARTKLAKATEHHLSVTISAGLTQVAKSDTAESIVERADAALYEAKRRGRDRLIVSHQGKFIEVESGPDDESELSDVSSCDS</sequence>
<dbReference type="PANTHER" id="PTHR45138:SF9">
    <property type="entry name" value="DIGUANYLATE CYCLASE DGCM-RELATED"/>
    <property type="match status" value="1"/>
</dbReference>
<dbReference type="EC" id="2.7.7.65" evidence="1"/>
<dbReference type="Gene3D" id="3.30.70.270">
    <property type="match status" value="1"/>
</dbReference>
<dbReference type="InterPro" id="IPR050469">
    <property type="entry name" value="Diguanylate_Cyclase"/>
</dbReference>
<evidence type="ECO:0000259" key="5">
    <source>
        <dbReference type="PROSITE" id="PS50887"/>
    </source>
</evidence>
<comment type="caution">
    <text evidence="6">The sequence shown here is derived from an EMBL/GenBank/DDBJ whole genome shotgun (WGS) entry which is preliminary data.</text>
</comment>
<evidence type="ECO:0000256" key="1">
    <source>
        <dbReference type="ARBA" id="ARBA00012528"/>
    </source>
</evidence>
<dbReference type="RefSeq" id="WP_068265514.1">
    <property type="nucleotide sequence ID" value="NZ_LWSK01000089.1"/>
</dbReference>
<keyword evidence="3" id="KW-0597">Phosphoprotein</keyword>
<dbReference type="GO" id="GO:0052621">
    <property type="term" value="F:diguanylate cyclase activity"/>
    <property type="evidence" value="ECO:0007669"/>
    <property type="project" value="UniProtKB-EC"/>
</dbReference>
<evidence type="ECO:0000259" key="4">
    <source>
        <dbReference type="PROSITE" id="PS50110"/>
    </source>
</evidence>
<name>A0A5B1CFN5_9BACT</name>
<accession>A0A5B1CFN5</accession>
<dbReference type="OrthoDB" id="244535at2"/>
<proteinExistence type="predicted"/>
<protein>
    <recommendedName>
        <fullName evidence="1">diguanylate cyclase</fullName>
        <ecNumber evidence="1">2.7.7.65</ecNumber>
    </recommendedName>
</protein>
<feature type="domain" description="Response regulatory" evidence="4">
    <location>
        <begin position="12"/>
        <end position="129"/>
    </location>
</feature>
<reference evidence="6 7" key="1">
    <citation type="submission" date="2019-08" db="EMBL/GenBank/DDBJ databases">
        <title>Deep-cultivation of Planctomycetes and their phenomic and genomic characterization uncovers novel biology.</title>
        <authorList>
            <person name="Wiegand S."/>
            <person name="Jogler M."/>
            <person name="Boedeker C."/>
            <person name="Pinto D."/>
            <person name="Vollmers J."/>
            <person name="Rivas-Marin E."/>
            <person name="Kohn T."/>
            <person name="Peeters S.H."/>
            <person name="Heuer A."/>
            <person name="Rast P."/>
            <person name="Oberbeckmann S."/>
            <person name="Bunk B."/>
            <person name="Jeske O."/>
            <person name="Meyerdierks A."/>
            <person name="Storesund J.E."/>
            <person name="Kallscheuer N."/>
            <person name="Luecker S."/>
            <person name="Lage O.M."/>
            <person name="Pohl T."/>
            <person name="Merkel B.J."/>
            <person name="Hornburger P."/>
            <person name="Mueller R.-W."/>
            <person name="Bruemmer F."/>
            <person name="Labrenz M."/>
            <person name="Spormann A.M."/>
            <person name="Op Den Camp H."/>
            <person name="Overmann J."/>
            <person name="Amann R."/>
            <person name="Jetten M.S.M."/>
            <person name="Mascher T."/>
            <person name="Medema M.H."/>
            <person name="Devos D.P."/>
            <person name="Kaster A.-K."/>
            <person name="Ovreas L."/>
            <person name="Rohde M."/>
            <person name="Galperin M.Y."/>
            <person name="Jogler C."/>
        </authorList>
    </citation>
    <scope>NUCLEOTIDE SEQUENCE [LARGE SCALE GENOMIC DNA]</scope>
    <source>
        <strain evidence="6 7">LF1</strain>
    </source>
</reference>
<organism evidence="6 7">
    <name type="scientific">Rubripirellula obstinata</name>
    <dbReference type="NCBI Taxonomy" id="406547"/>
    <lineage>
        <taxon>Bacteria</taxon>
        <taxon>Pseudomonadati</taxon>
        <taxon>Planctomycetota</taxon>
        <taxon>Planctomycetia</taxon>
        <taxon>Pirellulales</taxon>
        <taxon>Pirellulaceae</taxon>
        <taxon>Rubripirellula</taxon>
    </lineage>
</organism>
<dbReference type="EMBL" id="VRLW01000001">
    <property type="protein sequence ID" value="KAA1258725.1"/>
    <property type="molecule type" value="Genomic_DNA"/>
</dbReference>
<comment type="catalytic activity">
    <reaction evidence="2">
        <text>2 GTP = 3',3'-c-di-GMP + 2 diphosphate</text>
        <dbReference type="Rhea" id="RHEA:24898"/>
        <dbReference type="ChEBI" id="CHEBI:33019"/>
        <dbReference type="ChEBI" id="CHEBI:37565"/>
        <dbReference type="ChEBI" id="CHEBI:58805"/>
        <dbReference type="EC" id="2.7.7.65"/>
    </reaction>
</comment>
<dbReference type="SMART" id="SM00448">
    <property type="entry name" value="REC"/>
    <property type="match status" value="1"/>
</dbReference>
<evidence type="ECO:0000313" key="6">
    <source>
        <dbReference type="EMBL" id="KAA1258725.1"/>
    </source>
</evidence>
<dbReference type="GO" id="GO:0000160">
    <property type="term" value="P:phosphorelay signal transduction system"/>
    <property type="evidence" value="ECO:0007669"/>
    <property type="project" value="InterPro"/>
</dbReference>
<evidence type="ECO:0000256" key="2">
    <source>
        <dbReference type="ARBA" id="ARBA00034247"/>
    </source>
</evidence>
<evidence type="ECO:0000256" key="3">
    <source>
        <dbReference type="PROSITE-ProRule" id="PRU00169"/>
    </source>
</evidence>
<dbReference type="InterPro" id="IPR000160">
    <property type="entry name" value="GGDEF_dom"/>
</dbReference>
<dbReference type="FunFam" id="3.30.70.270:FF:000001">
    <property type="entry name" value="Diguanylate cyclase domain protein"/>
    <property type="match status" value="1"/>
</dbReference>
<dbReference type="GO" id="GO:0005886">
    <property type="term" value="C:plasma membrane"/>
    <property type="evidence" value="ECO:0007669"/>
    <property type="project" value="TreeGrafter"/>
</dbReference>
<dbReference type="Gene3D" id="3.40.50.2300">
    <property type="match status" value="1"/>
</dbReference>
<dbReference type="SUPFAM" id="SSF52172">
    <property type="entry name" value="CheY-like"/>
    <property type="match status" value="1"/>
</dbReference>
<feature type="domain" description="GGDEF" evidence="5">
    <location>
        <begin position="173"/>
        <end position="303"/>
    </location>
</feature>
<evidence type="ECO:0000313" key="7">
    <source>
        <dbReference type="Proteomes" id="UP000322699"/>
    </source>
</evidence>
<dbReference type="InterPro" id="IPR001789">
    <property type="entry name" value="Sig_transdc_resp-reg_receiver"/>
</dbReference>
<dbReference type="PROSITE" id="PS50887">
    <property type="entry name" value="GGDEF"/>
    <property type="match status" value="1"/>
</dbReference>
<dbReference type="Pfam" id="PF00072">
    <property type="entry name" value="Response_reg"/>
    <property type="match status" value="1"/>
</dbReference>
<dbReference type="InterPro" id="IPR011006">
    <property type="entry name" value="CheY-like_superfamily"/>
</dbReference>
<dbReference type="CDD" id="cd00156">
    <property type="entry name" value="REC"/>
    <property type="match status" value="1"/>
</dbReference>
<feature type="modified residue" description="4-aspartylphosphate" evidence="3">
    <location>
        <position position="64"/>
    </location>
</feature>
<dbReference type="GO" id="GO:1902201">
    <property type="term" value="P:negative regulation of bacterial-type flagellum-dependent cell motility"/>
    <property type="evidence" value="ECO:0007669"/>
    <property type="project" value="TreeGrafter"/>
</dbReference>
<keyword evidence="7" id="KW-1185">Reference proteome</keyword>
<dbReference type="Proteomes" id="UP000322699">
    <property type="component" value="Unassembled WGS sequence"/>
</dbReference>
<dbReference type="InterPro" id="IPR029787">
    <property type="entry name" value="Nucleotide_cyclase"/>
</dbReference>
<dbReference type="CDD" id="cd01949">
    <property type="entry name" value="GGDEF"/>
    <property type="match status" value="1"/>
</dbReference>
<gene>
    <name evidence="6" type="primary">pleD_1</name>
    <name evidence="6" type="ORF">LF1_12480</name>
</gene>
<dbReference type="AlphaFoldDB" id="A0A5B1CFN5"/>
<dbReference type="PANTHER" id="PTHR45138">
    <property type="entry name" value="REGULATORY COMPONENTS OF SENSORY TRANSDUCTION SYSTEM"/>
    <property type="match status" value="1"/>
</dbReference>
<dbReference type="GO" id="GO:0043709">
    <property type="term" value="P:cell adhesion involved in single-species biofilm formation"/>
    <property type="evidence" value="ECO:0007669"/>
    <property type="project" value="TreeGrafter"/>
</dbReference>
<dbReference type="PROSITE" id="PS50110">
    <property type="entry name" value="RESPONSE_REGULATORY"/>
    <property type="match status" value="1"/>
</dbReference>
<dbReference type="Pfam" id="PF00990">
    <property type="entry name" value="GGDEF"/>
    <property type="match status" value="1"/>
</dbReference>
<dbReference type="InterPro" id="IPR043128">
    <property type="entry name" value="Rev_trsase/Diguanyl_cyclase"/>
</dbReference>
<dbReference type="NCBIfam" id="TIGR00254">
    <property type="entry name" value="GGDEF"/>
    <property type="match status" value="1"/>
</dbReference>
<dbReference type="SMART" id="SM00267">
    <property type="entry name" value="GGDEF"/>
    <property type="match status" value="1"/>
</dbReference>